<dbReference type="InterPro" id="IPR044927">
    <property type="entry name" value="Endonuclea_NS_2"/>
</dbReference>
<dbReference type="OrthoDB" id="9816400at2"/>
<evidence type="ECO:0000259" key="1">
    <source>
        <dbReference type="Pfam" id="PF13930"/>
    </source>
</evidence>
<dbReference type="EMBL" id="JAQPZS010000036">
    <property type="protein sequence ID" value="MEJ6498552.1"/>
    <property type="molecule type" value="Genomic_DNA"/>
</dbReference>
<dbReference type="RefSeq" id="WP_054554029.1">
    <property type="nucleotide sequence ID" value="NZ_JAQPZS010000036.1"/>
</dbReference>
<proteinExistence type="predicted"/>
<dbReference type="Pfam" id="PF13930">
    <property type="entry name" value="Endonuclea_NS_2"/>
    <property type="match status" value="1"/>
</dbReference>
<accession>A0A0N8HK01</accession>
<dbReference type="GO" id="GO:0004519">
    <property type="term" value="F:endonuclease activity"/>
    <property type="evidence" value="ECO:0007669"/>
    <property type="project" value="UniProtKB-KW"/>
</dbReference>
<dbReference type="InterPro" id="IPR044929">
    <property type="entry name" value="DNA/RNA_non-sp_Endonuclease_sf"/>
</dbReference>
<keyword evidence="3" id="KW-0255">Endonuclease</keyword>
<dbReference type="Gene3D" id="3.40.570.10">
    <property type="entry name" value="Extracellular Endonuclease, subunit A"/>
    <property type="match status" value="1"/>
</dbReference>
<evidence type="ECO:0000313" key="3">
    <source>
        <dbReference type="EMBL" id="MEJ6498552.1"/>
    </source>
</evidence>
<name>A0A0N8HK01_9GAMM</name>
<protein>
    <submittedName>
        <fullName evidence="3">DNA/RNA non-specific endonuclease</fullName>
    </submittedName>
</protein>
<keyword evidence="3" id="KW-0378">Hydrolase</keyword>
<keyword evidence="5" id="KW-1185">Reference proteome</keyword>
<dbReference type="AlphaFoldDB" id="A0A0N8HK01"/>
<dbReference type="PATRIC" id="fig|570156.3.peg.1142"/>
<dbReference type="Proteomes" id="UP001377972">
    <property type="component" value="Unassembled WGS sequence"/>
</dbReference>
<comment type="caution">
    <text evidence="2">The sequence shown here is derived from an EMBL/GenBank/DDBJ whole genome shotgun (WGS) entry which is preliminary data.</text>
</comment>
<dbReference type="Proteomes" id="UP000050378">
    <property type="component" value="Unassembled WGS sequence"/>
</dbReference>
<evidence type="ECO:0000313" key="5">
    <source>
        <dbReference type="Proteomes" id="UP001377972"/>
    </source>
</evidence>
<evidence type="ECO:0000313" key="4">
    <source>
        <dbReference type="Proteomes" id="UP000050378"/>
    </source>
</evidence>
<gene>
    <name evidence="2" type="ORF">AOG27_16100</name>
    <name evidence="3" type="ORF">PQI24_21215</name>
</gene>
<dbReference type="STRING" id="570156.AOG27_16100"/>
<reference evidence="2 4" key="1">
    <citation type="submission" date="2015-09" db="EMBL/GenBank/DDBJ databases">
        <title>Draft Genome Sequence of Pseudoalteromonas lipolytica UCD-48B.</title>
        <authorList>
            <person name="Krusor M."/>
            <person name="Coil D.A."/>
            <person name="Lang J.M."/>
            <person name="Eisen J.A."/>
            <person name="Alexiev A."/>
        </authorList>
    </citation>
    <scope>NUCLEOTIDE SEQUENCE [LARGE SCALE GENOMIC DNA]</scope>
    <source>
        <strain evidence="2 4">UCD-48B</strain>
    </source>
</reference>
<dbReference type="EMBL" id="LJTC01000011">
    <property type="protein sequence ID" value="KPM82504.1"/>
    <property type="molecule type" value="Genomic_DNA"/>
</dbReference>
<evidence type="ECO:0000313" key="2">
    <source>
        <dbReference type="EMBL" id="KPM82504.1"/>
    </source>
</evidence>
<feature type="domain" description="Type VII secretion system protein EssD-like" evidence="1">
    <location>
        <begin position="6"/>
        <end position="84"/>
    </location>
</feature>
<sequence length="97" mass="10778">MKSGLDDDEGGHLIASIFNGPGEQINYAAMDGNINKGAWKSMENKWAKALQEEPPKSVEVEIRAIYENDSKRPSSFDIFYEIDGVEEFVNLKNKPGG</sequence>
<reference evidence="3 5" key="2">
    <citation type="submission" date="2023-01" db="EMBL/GenBank/DDBJ databases">
        <title>Trichodesmium-associated heterotrophic epibiont bacteria.</title>
        <authorList>
            <person name="Cleveland C.S."/>
            <person name="Webb E.A."/>
        </authorList>
    </citation>
    <scope>NUCLEOTIDE SEQUENCE [LARGE SCALE GENOMIC DNA]</scope>
    <source>
        <strain evidence="3 5">USCH2</strain>
    </source>
</reference>
<organism evidence="2 4">
    <name type="scientific">Pseudoalteromonas lipolytica</name>
    <dbReference type="NCBI Taxonomy" id="570156"/>
    <lineage>
        <taxon>Bacteria</taxon>
        <taxon>Pseudomonadati</taxon>
        <taxon>Pseudomonadota</taxon>
        <taxon>Gammaproteobacteria</taxon>
        <taxon>Alteromonadales</taxon>
        <taxon>Pseudoalteromonadaceae</taxon>
        <taxon>Pseudoalteromonas</taxon>
    </lineage>
</organism>
<keyword evidence="3" id="KW-0540">Nuclease</keyword>